<evidence type="ECO:0000313" key="4">
    <source>
        <dbReference type="Proteomes" id="UP000736672"/>
    </source>
</evidence>
<feature type="region of interest" description="Disordered" evidence="1">
    <location>
        <begin position="272"/>
        <end position="300"/>
    </location>
</feature>
<sequence length="550" mass="63172">MDSTQVSFLHLPQELVERILDHLPLESIQILRLVSRNVRALASGPRFHGFLTRQTTNLTPSSLSSIEALRRHKLLGRHVRHVRVIAETFAIASAEHAQVTGLYYPPESTLMNRHGDCVVTQLEGPMQCSELQLQKLECNLEWMKSHSNSYDIPVSAEDEVVNRLAAILKWQQDSPLDTIELDARFVHGPGCSVPSYDITVGLPELLSVGLAGSLGLLKRVSLSFSTRMDHGWEQLEKVYGQKAGSRERRRQRLQWQQIWDELDWQEMHGVATDDEEDTDDSDWDSDPEYDSGIPVEKGSEIRGRYGDTMPQVLCRDNFSGVALLLQHMPNLETLDLHMFQTLEYESYDGGCRLNKYSAIFKHIAELGHHFPLLKTLVLCGLCIDPSDLLVFMERHPKLENLELRSVTLSASTRQTSWMTWNSILSSLCRDAVRQGSALSRVFCSNLYVTPFWLRDPLHYQVNLLRRNETPKEEWIERWWLRRRKPAQGRRFGSLMLSTREVLRDEFELDNMFGEVTEVPESDAQKNVNTGNFPSKQMTAWQENCYGRTYG</sequence>
<dbReference type="SUPFAM" id="SSF81383">
    <property type="entry name" value="F-box domain"/>
    <property type="match status" value="1"/>
</dbReference>
<dbReference type="AlphaFoldDB" id="A0A9P9G399"/>
<feature type="domain" description="F-box" evidence="2">
    <location>
        <begin position="5"/>
        <end position="54"/>
    </location>
</feature>
<dbReference type="SMART" id="SM00256">
    <property type="entry name" value="FBOX"/>
    <property type="match status" value="1"/>
</dbReference>
<dbReference type="OrthoDB" id="3886018at2759"/>
<dbReference type="EMBL" id="JAGTJS010000033">
    <property type="protein sequence ID" value="KAH7231428.1"/>
    <property type="molecule type" value="Genomic_DNA"/>
</dbReference>
<name>A0A9P9G399_FUSSL</name>
<feature type="compositionally biased region" description="Acidic residues" evidence="1">
    <location>
        <begin position="272"/>
        <end position="289"/>
    </location>
</feature>
<gene>
    <name evidence="3" type="ORF">B0J15DRAFT_539476</name>
</gene>
<dbReference type="PROSITE" id="PS50181">
    <property type="entry name" value="FBOX"/>
    <property type="match status" value="1"/>
</dbReference>
<accession>A0A9P9G399</accession>
<dbReference type="InterPro" id="IPR036047">
    <property type="entry name" value="F-box-like_dom_sf"/>
</dbReference>
<reference evidence="3" key="1">
    <citation type="journal article" date="2021" name="Nat. Commun.">
        <title>Genetic determinants of endophytism in the Arabidopsis root mycobiome.</title>
        <authorList>
            <person name="Mesny F."/>
            <person name="Miyauchi S."/>
            <person name="Thiergart T."/>
            <person name="Pickel B."/>
            <person name="Atanasova L."/>
            <person name="Karlsson M."/>
            <person name="Huettel B."/>
            <person name="Barry K.W."/>
            <person name="Haridas S."/>
            <person name="Chen C."/>
            <person name="Bauer D."/>
            <person name="Andreopoulos W."/>
            <person name="Pangilinan J."/>
            <person name="LaButti K."/>
            <person name="Riley R."/>
            <person name="Lipzen A."/>
            <person name="Clum A."/>
            <person name="Drula E."/>
            <person name="Henrissat B."/>
            <person name="Kohler A."/>
            <person name="Grigoriev I.V."/>
            <person name="Martin F.M."/>
            <person name="Hacquard S."/>
        </authorList>
    </citation>
    <scope>NUCLEOTIDE SEQUENCE</scope>
    <source>
        <strain evidence="3">FSSC 5 MPI-SDFR-AT-0091</strain>
    </source>
</reference>
<dbReference type="Proteomes" id="UP000736672">
    <property type="component" value="Unassembled WGS sequence"/>
</dbReference>
<evidence type="ECO:0000313" key="3">
    <source>
        <dbReference type="EMBL" id="KAH7231428.1"/>
    </source>
</evidence>
<protein>
    <recommendedName>
        <fullName evidence="2">F-box domain-containing protein</fullName>
    </recommendedName>
</protein>
<organism evidence="3 4">
    <name type="scientific">Fusarium solani</name>
    <name type="common">Filamentous fungus</name>
    <dbReference type="NCBI Taxonomy" id="169388"/>
    <lineage>
        <taxon>Eukaryota</taxon>
        <taxon>Fungi</taxon>
        <taxon>Dikarya</taxon>
        <taxon>Ascomycota</taxon>
        <taxon>Pezizomycotina</taxon>
        <taxon>Sordariomycetes</taxon>
        <taxon>Hypocreomycetidae</taxon>
        <taxon>Hypocreales</taxon>
        <taxon>Nectriaceae</taxon>
        <taxon>Fusarium</taxon>
        <taxon>Fusarium solani species complex</taxon>
    </lineage>
</organism>
<comment type="caution">
    <text evidence="3">The sequence shown here is derived from an EMBL/GenBank/DDBJ whole genome shotgun (WGS) entry which is preliminary data.</text>
</comment>
<evidence type="ECO:0000256" key="1">
    <source>
        <dbReference type="SAM" id="MobiDB-lite"/>
    </source>
</evidence>
<dbReference type="SUPFAM" id="SSF52047">
    <property type="entry name" value="RNI-like"/>
    <property type="match status" value="1"/>
</dbReference>
<keyword evidence="4" id="KW-1185">Reference proteome</keyword>
<proteinExistence type="predicted"/>
<dbReference type="Pfam" id="PF00646">
    <property type="entry name" value="F-box"/>
    <property type="match status" value="1"/>
</dbReference>
<dbReference type="Gene3D" id="3.80.10.10">
    <property type="entry name" value="Ribonuclease Inhibitor"/>
    <property type="match status" value="1"/>
</dbReference>
<dbReference type="InterPro" id="IPR001810">
    <property type="entry name" value="F-box_dom"/>
</dbReference>
<evidence type="ECO:0000259" key="2">
    <source>
        <dbReference type="PROSITE" id="PS50181"/>
    </source>
</evidence>
<dbReference type="InterPro" id="IPR032675">
    <property type="entry name" value="LRR_dom_sf"/>
</dbReference>